<feature type="domain" description="PAC" evidence="17">
    <location>
        <begin position="582"/>
        <end position="635"/>
    </location>
</feature>
<dbReference type="RefSeq" id="WP_310007711.1">
    <property type="nucleotide sequence ID" value="NZ_JAVDTX010000006.1"/>
</dbReference>
<keyword evidence="20" id="KW-1185">Reference proteome</keyword>
<keyword evidence="6" id="KW-0812">Transmembrane</keyword>
<reference evidence="19 20" key="1">
    <citation type="submission" date="2023-07" db="EMBL/GenBank/DDBJ databases">
        <title>Sorghum-associated microbial communities from plants grown in Nebraska, USA.</title>
        <authorList>
            <person name="Schachtman D."/>
        </authorList>
    </citation>
    <scope>NUCLEOTIDE SEQUENCE [LARGE SCALE GENOMIC DNA]</scope>
    <source>
        <strain evidence="19 20">BE124</strain>
    </source>
</reference>
<evidence type="ECO:0000256" key="3">
    <source>
        <dbReference type="ARBA" id="ARBA00012438"/>
    </source>
</evidence>
<feature type="domain" description="PAC" evidence="17">
    <location>
        <begin position="838"/>
        <end position="891"/>
    </location>
</feature>
<dbReference type="Pfam" id="PF13426">
    <property type="entry name" value="PAS_9"/>
    <property type="match status" value="1"/>
</dbReference>
<feature type="domain" description="Response regulatory" evidence="15">
    <location>
        <begin position="1297"/>
        <end position="1412"/>
    </location>
</feature>
<dbReference type="PRINTS" id="PR00344">
    <property type="entry name" value="BCTRLSENSOR"/>
</dbReference>
<keyword evidence="10" id="KW-0902">Two-component regulatory system</keyword>
<dbReference type="Gene3D" id="1.20.120.160">
    <property type="entry name" value="HPT domain"/>
    <property type="match status" value="1"/>
</dbReference>
<dbReference type="PANTHER" id="PTHR45339:SF1">
    <property type="entry name" value="HYBRID SIGNAL TRANSDUCTION HISTIDINE KINASE J"/>
    <property type="match status" value="1"/>
</dbReference>
<feature type="modified residue" description="4-aspartylphosphate" evidence="13">
    <location>
        <position position="1501"/>
    </location>
</feature>
<evidence type="ECO:0000256" key="7">
    <source>
        <dbReference type="ARBA" id="ARBA00022741"/>
    </source>
</evidence>
<feature type="domain" description="PAS" evidence="16">
    <location>
        <begin position="1"/>
        <end position="67"/>
    </location>
</feature>
<gene>
    <name evidence="19" type="ORF">J2W95_002660</name>
</gene>
<dbReference type="EC" id="2.7.13.3" evidence="3"/>
<evidence type="ECO:0000313" key="19">
    <source>
        <dbReference type="EMBL" id="MDR6845949.1"/>
    </source>
</evidence>
<dbReference type="InterPro" id="IPR000700">
    <property type="entry name" value="PAS-assoc_C"/>
</dbReference>
<keyword evidence="7" id="KW-0547">Nucleotide-binding</keyword>
<feature type="modified residue" description="4-aspartylphosphate" evidence="13">
    <location>
        <position position="1346"/>
    </location>
</feature>
<dbReference type="SUPFAM" id="SSF47384">
    <property type="entry name" value="Homodimeric domain of signal transducing histidine kinase"/>
    <property type="match status" value="1"/>
</dbReference>
<dbReference type="InterPro" id="IPR013655">
    <property type="entry name" value="PAS_fold_3"/>
</dbReference>
<feature type="domain" description="PAC" evidence="17">
    <location>
        <begin position="200"/>
        <end position="250"/>
    </location>
</feature>
<dbReference type="InterPro" id="IPR036097">
    <property type="entry name" value="HisK_dim/P_sf"/>
</dbReference>
<dbReference type="NCBIfam" id="TIGR00229">
    <property type="entry name" value="sensory_box"/>
    <property type="match status" value="6"/>
</dbReference>
<dbReference type="SMART" id="SM00086">
    <property type="entry name" value="PAC"/>
    <property type="match status" value="8"/>
</dbReference>
<dbReference type="Proteomes" id="UP001261871">
    <property type="component" value="Unassembled WGS sequence"/>
</dbReference>
<dbReference type="PROSITE" id="PS50109">
    <property type="entry name" value="HIS_KIN"/>
    <property type="match status" value="1"/>
</dbReference>
<dbReference type="Pfam" id="PF08448">
    <property type="entry name" value="PAS_4"/>
    <property type="match status" value="1"/>
</dbReference>
<dbReference type="PROSITE" id="PS50894">
    <property type="entry name" value="HPT"/>
    <property type="match status" value="1"/>
</dbReference>
<dbReference type="SMART" id="SM00091">
    <property type="entry name" value="PAS"/>
    <property type="match status" value="6"/>
</dbReference>
<feature type="domain" description="PAC" evidence="17">
    <location>
        <begin position="454"/>
        <end position="507"/>
    </location>
</feature>
<dbReference type="Gene3D" id="2.10.70.100">
    <property type="match status" value="6"/>
</dbReference>
<evidence type="ECO:0000259" key="17">
    <source>
        <dbReference type="PROSITE" id="PS50113"/>
    </source>
</evidence>
<dbReference type="SUPFAM" id="SSF55785">
    <property type="entry name" value="PYP-like sensor domain (PAS domain)"/>
    <property type="match status" value="8"/>
</dbReference>
<dbReference type="SUPFAM" id="SSF47226">
    <property type="entry name" value="Histidine-containing phosphotransfer domain, HPT domain"/>
    <property type="match status" value="1"/>
</dbReference>
<evidence type="ECO:0000256" key="11">
    <source>
        <dbReference type="ARBA" id="ARBA00023136"/>
    </source>
</evidence>
<feature type="domain" description="PAC" evidence="17">
    <location>
        <begin position="73"/>
        <end position="125"/>
    </location>
</feature>
<keyword evidence="5 13" id="KW-0597">Phosphoprotein</keyword>
<accession>A0ABU1S4H5</accession>
<evidence type="ECO:0000259" key="16">
    <source>
        <dbReference type="PROSITE" id="PS50112"/>
    </source>
</evidence>
<dbReference type="InterPro" id="IPR001610">
    <property type="entry name" value="PAC"/>
</dbReference>
<feature type="domain" description="Histidine kinase" evidence="14">
    <location>
        <begin position="1037"/>
        <end position="1258"/>
    </location>
</feature>
<evidence type="ECO:0000256" key="6">
    <source>
        <dbReference type="ARBA" id="ARBA00022692"/>
    </source>
</evidence>
<dbReference type="CDD" id="cd16922">
    <property type="entry name" value="HATPase_EvgS-ArcB-TorS-like"/>
    <property type="match status" value="1"/>
</dbReference>
<dbReference type="Gene3D" id="1.10.287.130">
    <property type="match status" value="1"/>
</dbReference>
<evidence type="ECO:0000259" key="14">
    <source>
        <dbReference type="PROSITE" id="PS50109"/>
    </source>
</evidence>
<dbReference type="SMART" id="SM00448">
    <property type="entry name" value="REC"/>
    <property type="match status" value="2"/>
</dbReference>
<organism evidence="19 20">
    <name type="scientific">Flavobacterium granuli</name>
    <dbReference type="NCBI Taxonomy" id="280093"/>
    <lineage>
        <taxon>Bacteria</taxon>
        <taxon>Pseudomonadati</taxon>
        <taxon>Bacteroidota</taxon>
        <taxon>Flavobacteriia</taxon>
        <taxon>Flavobacteriales</taxon>
        <taxon>Flavobacteriaceae</taxon>
        <taxon>Flavobacterium</taxon>
    </lineage>
</organism>
<protein>
    <recommendedName>
        <fullName evidence="3">histidine kinase</fullName>
        <ecNumber evidence="3">2.7.13.3</ecNumber>
    </recommendedName>
</protein>
<dbReference type="InterPro" id="IPR008207">
    <property type="entry name" value="Sig_transdc_His_kin_Hpt_dom"/>
</dbReference>
<keyword evidence="11" id="KW-0472">Membrane</keyword>
<dbReference type="SMART" id="SM00388">
    <property type="entry name" value="HisKA"/>
    <property type="match status" value="1"/>
</dbReference>
<dbReference type="Pfam" id="PF01627">
    <property type="entry name" value="Hpt"/>
    <property type="match status" value="1"/>
</dbReference>
<dbReference type="InterPro" id="IPR003594">
    <property type="entry name" value="HATPase_dom"/>
</dbReference>
<dbReference type="InterPro" id="IPR005467">
    <property type="entry name" value="His_kinase_dom"/>
</dbReference>
<keyword evidence="4" id="KW-1003">Cell membrane</keyword>
<proteinExistence type="predicted"/>
<evidence type="ECO:0000256" key="4">
    <source>
        <dbReference type="ARBA" id="ARBA00022475"/>
    </source>
</evidence>
<dbReference type="InterPro" id="IPR036890">
    <property type="entry name" value="HATPase_C_sf"/>
</dbReference>
<dbReference type="CDD" id="cd00082">
    <property type="entry name" value="HisKA"/>
    <property type="match status" value="1"/>
</dbReference>
<name>A0ABU1S4H5_9FLAO</name>
<dbReference type="Gene3D" id="3.30.450.20">
    <property type="entry name" value="PAS domain"/>
    <property type="match status" value="8"/>
</dbReference>
<dbReference type="EMBL" id="JAVDTX010000006">
    <property type="protein sequence ID" value="MDR6845949.1"/>
    <property type="molecule type" value="Genomic_DNA"/>
</dbReference>
<dbReference type="Pfam" id="PF00512">
    <property type="entry name" value="HisKA"/>
    <property type="match status" value="1"/>
</dbReference>
<evidence type="ECO:0000259" key="15">
    <source>
        <dbReference type="PROSITE" id="PS50110"/>
    </source>
</evidence>
<evidence type="ECO:0000259" key="18">
    <source>
        <dbReference type="PROSITE" id="PS50894"/>
    </source>
</evidence>
<comment type="subcellular location">
    <subcellularLocation>
        <location evidence="2">Cell membrane</location>
        <topology evidence="2">Multi-pass membrane protein</topology>
    </subcellularLocation>
</comment>
<sequence>MKRETIDIFDSIREISYRLDASGIIQDMSPNIFTHFGYTREELIGTPIQNLYYNLEDRATVYEAVKKNKGEIHNYELQFKAKDGSPLYILVNMKMIFDEDNNPIGALGSARNYTASRMLSDDKLNESENLLSIMLNKQPECVKILDGKGNLIMMNPAGLEMIEADFLEQVQGACVVDLILPEHKKAYGELHKKVIGGTPAKLQFEIQGLKGTKRWMETSSVPMVLNGKKVHLAHTSDITQRKIAEQRLEKSELILREAQRIAHIGHFEYFVADETFVTSKINDEILGIGDSLEKNVANWLELTHPDFREIAYENFQDAIINKKVLDNQYKIIRQTDKAERWIHSTGEVYSDDSGNPYKVVGVTRDITESINSKEQLEKSEQFLLEAQETGNIGTYDLNLETGIWQASEGMNRIFGIDSDYEKTLDAWVLIIHPEWRDLMADYLTNEVIGKKKKFDKKYKICRISDGAERWVHGHGKLYYDNSGTPCRLTGIIQDITEGKIAEERLENSEQSLREAQRIGRIGTYEFNLAEGVWKISEVGQEIFGIGGDYDNTIDGWLNFFDPEEKDKIIKSFQDTNLNEENIDLIYRIVRPNDGAERWINAIGKIYRDESGKPIKRAGVVHDITERKISEERLANSEESLREAQRIGRIGTYEFDMSKKIFQSSKITDEIFGIDDSYDKSIAGWLNLFDPEDKDQIIQSFHEANANNDTVDLIYKIIRPNDGTVVWVNVIGQIYRDESGKPYKRAGIIHDITQSKISEERLAKSEQELKEAQRIGRIGSYEVNLTDGVWKASEVANEIFGIDENFVRDMEGWYKLMHPDFKDEMKRTFQKVIASKEGMHIKYKIIRHSDGAERWLESIGKVFTDSSGNPYRIAGVNRDITESKIAEERLAKSEQILREAQRIGHIGSYEYFVADEMFTSTGINDEIFGIHEDFDKSLVSWIGLIHSDSVEEVATRFQEFLNDGDNMELSYKIIRPNDGAVRWIHTTFKKYTDALGNPYRLAGVNRDITEQIEYEKELITAKEEAERANSVKDVFLANMSHELRTPLNSLIGYSELLSQTELDASQHEFVANIQTAGSNLSSIVNDIMDLSKIETGSLVMELSPFDLKSSLKQVYSQFKKQATESNLELNLFLDAELPESIVGDQARLNQIVSYLTSNALKFTSKGEVIISAKLLEETNEKYRIKFTVKDTGIGIPEDKIDTIFERFRQAEESSTRKFGGAGLGLNIVKQIVELMHGEIQVTSQVDKGSLFHFTLDFQKENITIIETSAVSIPVVSNPIVSTPITVNSVIENNSEKISILMCEDNILNQNLIKNIMSKYGFDLDIANNGQEGIDLLSQKTYDVILMDLQMPVKDGHQATVEIRGVLKLDTPIIAVTANSLVGEKQKCLEKGMNAYLAKPFKQAELLKLIEEYTGKKVNAVPTSAVVLPSEEHNVAKPIVVLPAVSENKAEEISILMCEDNMLNQNLVKNIARKSGFNLDIACNGQEGIDFLLKKSYNIILMDLQMPIKDGLQAVTEIREELKLDIPIIAMTANSDASEKEKCLEVGMDAYLVKPFKQIEFLELIEKFTKKTKKESLENTAREIDMSYLEDFSGGNIQFKNEMIDLFINSMPSDLDTLEQAILAANFPAVKEMAHHMKSSLSMFCLEEELEQARFIENEAISTMSINEIKDAFAQLKKGILSVVRSMQNMQLLAV</sequence>
<dbReference type="CDD" id="cd00130">
    <property type="entry name" value="PAS"/>
    <property type="match status" value="5"/>
</dbReference>
<dbReference type="SUPFAM" id="SSF55874">
    <property type="entry name" value="ATPase domain of HSP90 chaperone/DNA topoisomerase II/histidine kinase"/>
    <property type="match status" value="1"/>
</dbReference>
<dbReference type="InterPro" id="IPR001789">
    <property type="entry name" value="Sig_transdc_resp-reg_receiver"/>
</dbReference>
<dbReference type="PROSITE" id="PS50112">
    <property type="entry name" value="PAS"/>
    <property type="match status" value="1"/>
</dbReference>
<evidence type="ECO:0000256" key="5">
    <source>
        <dbReference type="ARBA" id="ARBA00022553"/>
    </source>
</evidence>
<evidence type="ECO:0000256" key="13">
    <source>
        <dbReference type="PROSITE-ProRule" id="PRU00169"/>
    </source>
</evidence>
<feature type="domain" description="PAC" evidence="17">
    <location>
        <begin position="966"/>
        <end position="1019"/>
    </location>
</feature>
<feature type="modified residue" description="Phosphohistidine" evidence="12">
    <location>
        <position position="1633"/>
    </location>
</feature>
<evidence type="ECO:0000256" key="10">
    <source>
        <dbReference type="ARBA" id="ARBA00023012"/>
    </source>
</evidence>
<evidence type="ECO:0000256" key="1">
    <source>
        <dbReference type="ARBA" id="ARBA00000085"/>
    </source>
</evidence>
<dbReference type="InterPro" id="IPR011006">
    <property type="entry name" value="CheY-like_superfamily"/>
</dbReference>
<dbReference type="Gene3D" id="3.40.50.2300">
    <property type="match status" value="2"/>
</dbReference>
<dbReference type="InterPro" id="IPR003661">
    <property type="entry name" value="HisK_dim/P_dom"/>
</dbReference>
<dbReference type="SMART" id="SM00387">
    <property type="entry name" value="HATPase_c"/>
    <property type="match status" value="1"/>
</dbReference>
<dbReference type="InterPro" id="IPR004358">
    <property type="entry name" value="Sig_transdc_His_kin-like_C"/>
</dbReference>
<evidence type="ECO:0000313" key="20">
    <source>
        <dbReference type="Proteomes" id="UP001261871"/>
    </source>
</evidence>
<dbReference type="PROSITE" id="PS50110">
    <property type="entry name" value="RESPONSE_REGULATORY"/>
    <property type="match status" value="2"/>
</dbReference>
<dbReference type="InterPro" id="IPR035965">
    <property type="entry name" value="PAS-like_dom_sf"/>
</dbReference>
<feature type="domain" description="HPt" evidence="18">
    <location>
        <begin position="1594"/>
        <end position="1685"/>
    </location>
</feature>
<dbReference type="SUPFAM" id="SSF52172">
    <property type="entry name" value="CheY-like"/>
    <property type="match status" value="2"/>
</dbReference>
<keyword evidence="8" id="KW-0067">ATP-binding</keyword>
<comment type="caution">
    <text evidence="19">The sequence shown here is derived from an EMBL/GenBank/DDBJ whole genome shotgun (WGS) entry which is preliminary data.</text>
</comment>
<dbReference type="InterPro" id="IPR000014">
    <property type="entry name" value="PAS"/>
</dbReference>
<dbReference type="InterPro" id="IPR013656">
    <property type="entry name" value="PAS_4"/>
</dbReference>
<dbReference type="InterPro" id="IPR036641">
    <property type="entry name" value="HPT_dom_sf"/>
</dbReference>
<feature type="domain" description="Response regulatory" evidence="15">
    <location>
        <begin position="1452"/>
        <end position="1567"/>
    </location>
</feature>
<dbReference type="Pfam" id="PF08447">
    <property type="entry name" value="PAS_3"/>
    <property type="match status" value="6"/>
</dbReference>
<evidence type="ECO:0000256" key="12">
    <source>
        <dbReference type="PROSITE-ProRule" id="PRU00110"/>
    </source>
</evidence>
<feature type="domain" description="PAC" evidence="17">
    <location>
        <begin position="710"/>
        <end position="763"/>
    </location>
</feature>
<dbReference type="Pfam" id="PF02518">
    <property type="entry name" value="HATPase_c"/>
    <property type="match status" value="1"/>
</dbReference>
<dbReference type="Gene3D" id="3.30.565.10">
    <property type="entry name" value="Histidine kinase-like ATPase, C-terminal domain"/>
    <property type="match status" value="1"/>
</dbReference>
<dbReference type="PANTHER" id="PTHR45339">
    <property type="entry name" value="HYBRID SIGNAL TRANSDUCTION HISTIDINE KINASE J"/>
    <property type="match status" value="1"/>
</dbReference>
<evidence type="ECO:0000256" key="9">
    <source>
        <dbReference type="ARBA" id="ARBA00022989"/>
    </source>
</evidence>
<comment type="catalytic activity">
    <reaction evidence="1">
        <text>ATP + protein L-histidine = ADP + protein N-phospho-L-histidine.</text>
        <dbReference type="EC" id="2.7.13.3"/>
    </reaction>
</comment>
<dbReference type="PROSITE" id="PS50113">
    <property type="entry name" value="PAC"/>
    <property type="match status" value="8"/>
</dbReference>
<evidence type="ECO:0000256" key="8">
    <source>
        <dbReference type="ARBA" id="ARBA00022840"/>
    </source>
</evidence>
<keyword evidence="9" id="KW-1133">Transmembrane helix</keyword>
<evidence type="ECO:0000256" key="2">
    <source>
        <dbReference type="ARBA" id="ARBA00004651"/>
    </source>
</evidence>
<dbReference type="CDD" id="cd17546">
    <property type="entry name" value="REC_hyHK_CKI1_RcsC-like"/>
    <property type="match status" value="2"/>
</dbReference>
<dbReference type="Pfam" id="PF00072">
    <property type="entry name" value="Response_reg"/>
    <property type="match status" value="2"/>
</dbReference>
<feature type="domain" description="PAC" evidence="17">
    <location>
        <begin position="325"/>
        <end position="378"/>
    </location>
</feature>